<reference evidence="2 3" key="1">
    <citation type="submission" date="2018-07" db="EMBL/GenBank/DDBJ databases">
        <title>High-quality-draft genome sequence of Gaiella occulta.</title>
        <authorList>
            <person name="Severino R."/>
            <person name="Froufe H.J.C."/>
            <person name="Rainey F.A."/>
            <person name="Barroso C."/>
            <person name="Albuquerque L."/>
            <person name="Lobo-Da-Cunha A."/>
            <person name="Da Costa M.S."/>
            <person name="Egas C."/>
        </authorList>
    </citation>
    <scope>NUCLEOTIDE SEQUENCE [LARGE SCALE GENOMIC DNA]</scope>
    <source>
        <strain evidence="2 3">F2-233</strain>
    </source>
</reference>
<evidence type="ECO:0000313" key="2">
    <source>
        <dbReference type="EMBL" id="RDI73276.1"/>
    </source>
</evidence>
<organism evidence="2 3">
    <name type="scientific">Gaiella occulta</name>
    <dbReference type="NCBI Taxonomy" id="1002870"/>
    <lineage>
        <taxon>Bacteria</taxon>
        <taxon>Bacillati</taxon>
        <taxon>Actinomycetota</taxon>
        <taxon>Thermoleophilia</taxon>
        <taxon>Gaiellales</taxon>
        <taxon>Gaiellaceae</taxon>
        <taxon>Gaiella</taxon>
    </lineage>
</organism>
<sequence length="120" mass="11979">MPVIVFSAPPSSNGERLARIPAAQHVDAGCSAVEVAHVGQDRDSGPVPLEDGAAVLVGLAEPFGRASDGEVEAADAGEQGADIHAAPLLPASSPKSAGSPYRSTAAANARSPSGVIRTSW</sequence>
<keyword evidence="3" id="KW-1185">Reference proteome</keyword>
<proteinExistence type="predicted"/>
<comment type="caution">
    <text evidence="2">The sequence shown here is derived from an EMBL/GenBank/DDBJ whole genome shotgun (WGS) entry which is preliminary data.</text>
</comment>
<feature type="compositionally biased region" description="Polar residues" evidence="1">
    <location>
        <begin position="93"/>
        <end position="106"/>
    </location>
</feature>
<evidence type="ECO:0000256" key="1">
    <source>
        <dbReference type="SAM" id="MobiDB-lite"/>
    </source>
</evidence>
<feature type="region of interest" description="Disordered" evidence="1">
    <location>
        <begin position="67"/>
        <end position="120"/>
    </location>
</feature>
<evidence type="ECO:0000313" key="3">
    <source>
        <dbReference type="Proteomes" id="UP000254134"/>
    </source>
</evidence>
<dbReference type="AlphaFoldDB" id="A0A7M2YT71"/>
<accession>A0A7M2YT71</accession>
<reference evidence="3" key="2">
    <citation type="journal article" date="2019" name="MicrobiologyOpen">
        <title>High-quality draft genome sequence of Gaiella occulta isolated from a 150 meter deep mineral water borehole and comparison with the genome sequences of other deep-branching lineages of the phylum Actinobacteria.</title>
        <authorList>
            <person name="Severino R."/>
            <person name="Froufe H.J.C."/>
            <person name="Barroso C."/>
            <person name="Albuquerque L."/>
            <person name="Lobo-da-Cunha A."/>
            <person name="da Costa M.S."/>
            <person name="Egas C."/>
        </authorList>
    </citation>
    <scope>NUCLEOTIDE SEQUENCE [LARGE SCALE GENOMIC DNA]</scope>
    <source>
        <strain evidence="3">F2-233</strain>
    </source>
</reference>
<dbReference type="Proteomes" id="UP000254134">
    <property type="component" value="Unassembled WGS sequence"/>
</dbReference>
<gene>
    <name evidence="2" type="ORF">Gocc_2876</name>
</gene>
<dbReference type="EMBL" id="QQZY01000010">
    <property type="protein sequence ID" value="RDI73276.1"/>
    <property type="molecule type" value="Genomic_DNA"/>
</dbReference>
<protein>
    <submittedName>
        <fullName evidence="2">Uncharacterized protein</fullName>
    </submittedName>
</protein>
<name>A0A7M2YT71_9ACTN</name>